<organism evidence="2 3">
    <name type="scientific">Hyaloscypha variabilis (strain UAMH 11265 / GT02V1 / F)</name>
    <name type="common">Meliniomyces variabilis</name>
    <dbReference type="NCBI Taxonomy" id="1149755"/>
    <lineage>
        <taxon>Eukaryota</taxon>
        <taxon>Fungi</taxon>
        <taxon>Dikarya</taxon>
        <taxon>Ascomycota</taxon>
        <taxon>Pezizomycotina</taxon>
        <taxon>Leotiomycetes</taxon>
        <taxon>Helotiales</taxon>
        <taxon>Hyaloscyphaceae</taxon>
        <taxon>Hyaloscypha</taxon>
        <taxon>Hyaloscypha variabilis</taxon>
    </lineage>
</organism>
<evidence type="ECO:0000313" key="3">
    <source>
        <dbReference type="Proteomes" id="UP000235786"/>
    </source>
</evidence>
<sequence>MQTISSLKESAISAFRKTHEASKPHLKRRVIPFKEAFDNLKTSKNGVATCAAIRSFGKCRKEIALFDSDFLANLGQLNMSDVQTPIKLMPLMLCASHWEKTMYHNALFLDWLSTYGSKQENPHYESIVVDYQSAVALDDEQASVLSTTVPPKPSEESLERAASPQTSSKNELSHINATLHYQIDGDKPLPSEPQDDVQPSNIPAVSVLMSMDAFASIEFGVVKLEIMYQDNLKCIAMTSDGWRCHEVIDQERLLRARGHLNSSDHCKTETDIAPLPPLVLCPGHAQGDLPQIYTEKWTTFTEQRLPKAEAMQKFNAEFWTSVEFFPSSHYEQASLFIKEARDSKAKLRQFLLAEATRPRSVSTSAINTGQLEKNNLVKTVEAASAESDFLSPSSQRFLEYQGKEFEFPTFQEKSSSADPSAKFDFVFQGRSDKPKLIVSRKISEARSMEDLGSNSANLATLAALNMKPLPVRKRVDEVRSTGAELNPTAATLDQKPSLLSIPSTTTTATSPNSKPPDAVLQLEINRTSVSKTTPETSIPLTNQLDSRTADQETRTFKPTFKETAKHPVHPPSETSVDDKLLALMRTPLLPEVVIYVYKSETLNLIKISQKEAKDSRPHILKKCKLASSDAKLLKSYRTRYPDRVERLVYLELERFQAEVTCPHHIYGTERGEFDDEHASWFAVPEKMAFASVVRWAKFVDRVYTADGNVEKKWAKKIELLPQPTELETRAYEDYLKSRGEAQWMYYHYIRMNRYDRWFMDGFIYGMDNRT</sequence>
<dbReference type="OrthoDB" id="3511049at2759"/>
<proteinExistence type="predicted"/>
<evidence type="ECO:0000313" key="2">
    <source>
        <dbReference type="EMBL" id="PMD31998.1"/>
    </source>
</evidence>
<gene>
    <name evidence="2" type="ORF">L207DRAFT_640327</name>
</gene>
<feature type="region of interest" description="Disordered" evidence="1">
    <location>
        <begin position="483"/>
        <end position="517"/>
    </location>
</feature>
<accession>A0A2J6R0F1</accession>
<feature type="region of interest" description="Disordered" evidence="1">
    <location>
        <begin position="146"/>
        <end position="170"/>
    </location>
</feature>
<dbReference type="Proteomes" id="UP000235786">
    <property type="component" value="Unassembled WGS sequence"/>
</dbReference>
<name>A0A2J6R0F1_HYAVF</name>
<dbReference type="EMBL" id="KZ613960">
    <property type="protein sequence ID" value="PMD31998.1"/>
    <property type="molecule type" value="Genomic_DNA"/>
</dbReference>
<reference evidence="2 3" key="1">
    <citation type="submission" date="2016-04" db="EMBL/GenBank/DDBJ databases">
        <title>A degradative enzymes factory behind the ericoid mycorrhizal symbiosis.</title>
        <authorList>
            <consortium name="DOE Joint Genome Institute"/>
            <person name="Martino E."/>
            <person name="Morin E."/>
            <person name="Grelet G."/>
            <person name="Kuo A."/>
            <person name="Kohler A."/>
            <person name="Daghino S."/>
            <person name="Barry K."/>
            <person name="Choi C."/>
            <person name="Cichocki N."/>
            <person name="Clum A."/>
            <person name="Copeland A."/>
            <person name="Hainaut M."/>
            <person name="Haridas S."/>
            <person name="Labutti K."/>
            <person name="Lindquist E."/>
            <person name="Lipzen A."/>
            <person name="Khouja H.-R."/>
            <person name="Murat C."/>
            <person name="Ohm R."/>
            <person name="Olson A."/>
            <person name="Spatafora J."/>
            <person name="Veneault-Fourrey C."/>
            <person name="Henrissat B."/>
            <person name="Grigoriev I."/>
            <person name="Martin F."/>
            <person name="Perotto S."/>
        </authorList>
    </citation>
    <scope>NUCLEOTIDE SEQUENCE [LARGE SCALE GENOMIC DNA]</scope>
    <source>
        <strain evidence="2 3">F</strain>
    </source>
</reference>
<protein>
    <submittedName>
        <fullName evidence="2">Uncharacterized protein</fullName>
    </submittedName>
</protein>
<keyword evidence="3" id="KW-1185">Reference proteome</keyword>
<evidence type="ECO:0000256" key="1">
    <source>
        <dbReference type="SAM" id="MobiDB-lite"/>
    </source>
</evidence>
<feature type="compositionally biased region" description="Low complexity" evidence="1">
    <location>
        <begin position="496"/>
        <end position="516"/>
    </location>
</feature>
<dbReference type="AlphaFoldDB" id="A0A2J6R0F1"/>